<protein>
    <recommendedName>
        <fullName evidence="2">ABC-type transport auxiliary lipoprotein component domain-containing protein</fullName>
    </recommendedName>
</protein>
<dbReference type="Gene3D" id="3.40.50.10610">
    <property type="entry name" value="ABC-type transport auxiliary lipoprotein component"/>
    <property type="match status" value="1"/>
</dbReference>
<dbReference type="Pfam" id="PF03886">
    <property type="entry name" value="ABC_trans_aux"/>
    <property type="match status" value="1"/>
</dbReference>
<feature type="signal peptide" evidence="1">
    <location>
        <begin position="1"/>
        <end position="21"/>
    </location>
</feature>
<evidence type="ECO:0000256" key="1">
    <source>
        <dbReference type="SAM" id="SignalP"/>
    </source>
</evidence>
<evidence type="ECO:0000259" key="2">
    <source>
        <dbReference type="Pfam" id="PF03886"/>
    </source>
</evidence>
<dbReference type="SUPFAM" id="SSF159594">
    <property type="entry name" value="XCC0632-like"/>
    <property type="match status" value="1"/>
</dbReference>
<dbReference type="EMBL" id="BSFE01000002">
    <property type="protein sequence ID" value="GLK51469.1"/>
    <property type="molecule type" value="Genomic_DNA"/>
</dbReference>
<sequence>MSGTRFLKPALIALGLLPVAACVSLLPESDPVSVYRLSSPEPREWSGNSENWTIIEIEMPQAPRGLSGDQIALVRDGQSLAYVHGARWIAPAPGLLQSLVIDTFNADQARLAPARPEDGVRADYELHLDLRQFEADYDHGDSAAPTVHVRIAARLVAEHGRRFVGARVFSAERRAADNRTGAIVDAFDAAAISISRDIAGWTAMATEMQDSEAGGE</sequence>
<proteinExistence type="predicted"/>
<reference evidence="3" key="1">
    <citation type="journal article" date="2014" name="Int. J. Syst. Evol. Microbiol.">
        <title>Complete genome sequence of Corynebacterium casei LMG S-19264T (=DSM 44701T), isolated from a smear-ripened cheese.</title>
        <authorList>
            <consortium name="US DOE Joint Genome Institute (JGI-PGF)"/>
            <person name="Walter F."/>
            <person name="Albersmeier A."/>
            <person name="Kalinowski J."/>
            <person name="Ruckert C."/>
        </authorList>
    </citation>
    <scope>NUCLEOTIDE SEQUENCE</scope>
    <source>
        <strain evidence="3">VKM B-1513</strain>
    </source>
</reference>
<evidence type="ECO:0000313" key="4">
    <source>
        <dbReference type="Proteomes" id="UP001143486"/>
    </source>
</evidence>
<dbReference type="RefSeq" id="WP_271185850.1">
    <property type="nucleotide sequence ID" value="NZ_BSFE01000002.1"/>
</dbReference>
<keyword evidence="1" id="KW-0732">Signal</keyword>
<feature type="domain" description="ABC-type transport auxiliary lipoprotein component" evidence="2">
    <location>
        <begin position="35"/>
        <end position="199"/>
    </location>
</feature>
<gene>
    <name evidence="3" type="ORF">GCM10017621_09770</name>
</gene>
<accession>A0A9W6IL27</accession>
<feature type="chain" id="PRO_5040736384" description="ABC-type transport auxiliary lipoprotein component domain-containing protein" evidence="1">
    <location>
        <begin position="22"/>
        <end position="216"/>
    </location>
</feature>
<organism evidence="3 4">
    <name type="scientific">Maricaulis virginensis</name>
    <dbReference type="NCBI Taxonomy" id="144022"/>
    <lineage>
        <taxon>Bacteria</taxon>
        <taxon>Pseudomonadati</taxon>
        <taxon>Pseudomonadota</taxon>
        <taxon>Alphaproteobacteria</taxon>
        <taxon>Maricaulales</taxon>
        <taxon>Maricaulaceae</taxon>
        <taxon>Maricaulis</taxon>
    </lineage>
</organism>
<dbReference type="AlphaFoldDB" id="A0A9W6IL27"/>
<name>A0A9W6IL27_9PROT</name>
<evidence type="ECO:0000313" key="3">
    <source>
        <dbReference type="EMBL" id="GLK51469.1"/>
    </source>
</evidence>
<reference evidence="3" key="2">
    <citation type="submission" date="2023-01" db="EMBL/GenBank/DDBJ databases">
        <authorList>
            <person name="Sun Q."/>
            <person name="Evtushenko L."/>
        </authorList>
    </citation>
    <scope>NUCLEOTIDE SEQUENCE</scope>
    <source>
        <strain evidence="3">VKM B-1513</strain>
    </source>
</reference>
<keyword evidence="4" id="KW-1185">Reference proteome</keyword>
<dbReference type="Proteomes" id="UP001143486">
    <property type="component" value="Unassembled WGS sequence"/>
</dbReference>
<comment type="caution">
    <text evidence="3">The sequence shown here is derived from an EMBL/GenBank/DDBJ whole genome shotgun (WGS) entry which is preliminary data.</text>
</comment>
<dbReference type="InterPro" id="IPR005586">
    <property type="entry name" value="ABC_trans_aux"/>
</dbReference>